<dbReference type="RefSeq" id="XP_017301261.1">
    <property type="nucleotide sequence ID" value="XM_017445772.2"/>
</dbReference>
<keyword evidence="2" id="KW-1185">Reference proteome</keyword>
<name>A0A1S3D7C8_DIACI</name>
<dbReference type="InterPro" id="IPR001251">
    <property type="entry name" value="CRAL-TRIO_dom"/>
</dbReference>
<dbReference type="Pfam" id="PF00650">
    <property type="entry name" value="CRAL_TRIO"/>
    <property type="match status" value="1"/>
</dbReference>
<evidence type="ECO:0000259" key="1">
    <source>
        <dbReference type="PROSITE" id="PS50191"/>
    </source>
</evidence>
<dbReference type="RefSeq" id="XP_008476017.1">
    <property type="nucleotide sequence ID" value="XM_008477795.3"/>
</dbReference>
<dbReference type="GO" id="GO:0016020">
    <property type="term" value="C:membrane"/>
    <property type="evidence" value="ECO:0007669"/>
    <property type="project" value="TreeGrafter"/>
</dbReference>
<feature type="domain" description="CRAL-TRIO" evidence="1">
    <location>
        <begin position="99"/>
        <end position="261"/>
    </location>
</feature>
<dbReference type="SUPFAM" id="SSF46938">
    <property type="entry name" value="CRAL/TRIO N-terminal domain"/>
    <property type="match status" value="1"/>
</dbReference>
<dbReference type="Gene3D" id="3.40.525.10">
    <property type="entry name" value="CRAL-TRIO lipid binding domain"/>
    <property type="match status" value="1"/>
</dbReference>
<dbReference type="PROSITE" id="PS50191">
    <property type="entry name" value="CRAL_TRIO"/>
    <property type="match status" value="1"/>
</dbReference>
<dbReference type="AlphaFoldDB" id="A0A1S3D7C8"/>
<dbReference type="PANTHER" id="PTHR10174">
    <property type="entry name" value="ALPHA-TOCOPHEROL TRANSFER PROTEIN-RELATED"/>
    <property type="match status" value="1"/>
</dbReference>
<dbReference type="KEGG" id="dci:103512982"/>
<dbReference type="CDD" id="cd00170">
    <property type="entry name" value="SEC14"/>
    <property type="match status" value="1"/>
</dbReference>
<sequence>MTITTSYNSKALQQPCEDKIIEYHKEFQMSPESIKNDIQALRDWLIQNPHLPNIDDDGRLERILFYCKNSLEKSKRFIEKHYTLRSQYPEFFAHRDPTLSKLVDVEKIATYVPLPKLTKTGQRVVLFKLYTPENIGNFDPEAFCTRTFMTYDFRVSHDTARTDILVYDLSNVSMAVMGVMPLQMIKKLMSIGSNAFPFRISSFVVYNSNKVLENIINIAKTFIPKKLTNRVQAIHGLDKLHELVPKEILPRDYEGDEAMTLEEMRDQWDEELIRNRGWFIREQDLKTDEHKRSGKPFEQKETFEGSFRKITLD</sequence>
<gene>
    <name evidence="3 4" type="primary">LOC103512982</name>
</gene>
<evidence type="ECO:0000313" key="3">
    <source>
        <dbReference type="RefSeq" id="XP_008476017.1"/>
    </source>
</evidence>
<dbReference type="GeneID" id="103512982"/>
<evidence type="ECO:0000313" key="2">
    <source>
        <dbReference type="Proteomes" id="UP000079169"/>
    </source>
</evidence>
<dbReference type="InterPro" id="IPR036273">
    <property type="entry name" value="CRAL/TRIO_N_dom_sf"/>
</dbReference>
<dbReference type="InterPro" id="IPR036865">
    <property type="entry name" value="CRAL-TRIO_dom_sf"/>
</dbReference>
<reference evidence="3 4" key="1">
    <citation type="submission" date="2023-09" db="UniProtKB">
        <authorList>
            <consortium name="RefSeq"/>
        </authorList>
    </citation>
    <scope>IDENTIFICATION</scope>
</reference>
<dbReference type="STRING" id="121845.A0A1S3D7C8"/>
<protein>
    <submittedName>
        <fullName evidence="3 4">Uncharacterized protein LOC103512982</fullName>
    </submittedName>
</protein>
<dbReference type="OrthoDB" id="6682367at2759"/>
<dbReference type="PaxDb" id="121845-A0A1S3D7C8"/>
<dbReference type="OMA" id="CLSERYI"/>
<dbReference type="GO" id="GO:1902936">
    <property type="term" value="F:phosphatidylinositol bisphosphate binding"/>
    <property type="evidence" value="ECO:0007669"/>
    <property type="project" value="TreeGrafter"/>
</dbReference>
<organism evidence="3">
    <name type="scientific">Diaphorina citri</name>
    <name type="common">Asian citrus psyllid</name>
    <dbReference type="NCBI Taxonomy" id="121845"/>
    <lineage>
        <taxon>Eukaryota</taxon>
        <taxon>Metazoa</taxon>
        <taxon>Ecdysozoa</taxon>
        <taxon>Arthropoda</taxon>
        <taxon>Hexapoda</taxon>
        <taxon>Insecta</taxon>
        <taxon>Pterygota</taxon>
        <taxon>Neoptera</taxon>
        <taxon>Paraneoptera</taxon>
        <taxon>Hemiptera</taxon>
        <taxon>Sternorrhyncha</taxon>
        <taxon>Psylloidea</taxon>
        <taxon>Psyllidae</taxon>
        <taxon>Diaphorininae</taxon>
        <taxon>Diaphorina</taxon>
    </lineage>
</organism>
<dbReference type="Proteomes" id="UP000079169">
    <property type="component" value="Unplaced"/>
</dbReference>
<evidence type="ECO:0000313" key="4">
    <source>
        <dbReference type="RefSeq" id="XP_017301261.1"/>
    </source>
</evidence>
<dbReference type="SUPFAM" id="SSF52087">
    <property type="entry name" value="CRAL/TRIO domain"/>
    <property type="match status" value="1"/>
</dbReference>
<dbReference type="PANTHER" id="PTHR10174:SF224">
    <property type="entry name" value="RETINOL-BINDING PROTEIN PINTA"/>
    <property type="match status" value="1"/>
</dbReference>
<accession>A0A1S3D7C8</accession>
<proteinExistence type="predicted"/>